<dbReference type="Pfam" id="PF10672">
    <property type="entry name" value="Methyltrans_SAM"/>
    <property type="match status" value="1"/>
</dbReference>
<dbReference type="RefSeq" id="WP_249280331.1">
    <property type="nucleotide sequence ID" value="NZ_JACRSS010000002.1"/>
</dbReference>
<dbReference type="AlphaFoldDB" id="A0A926DIW4"/>
<dbReference type="PANTHER" id="PTHR43042">
    <property type="entry name" value="SAM-DEPENDENT METHYLTRANSFERASE"/>
    <property type="match status" value="1"/>
</dbReference>
<evidence type="ECO:0000313" key="5">
    <source>
        <dbReference type="EMBL" id="MBC8538584.1"/>
    </source>
</evidence>
<dbReference type="EMBL" id="JACRSS010000002">
    <property type="protein sequence ID" value="MBC8538584.1"/>
    <property type="molecule type" value="Genomic_DNA"/>
</dbReference>
<dbReference type="InterPro" id="IPR019614">
    <property type="entry name" value="SAM-dep_methyl-trfase"/>
</dbReference>
<dbReference type="InterPro" id="IPR013780">
    <property type="entry name" value="Glyco_hydro_b"/>
</dbReference>
<dbReference type="Gene3D" id="3.40.50.150">
    <property type="entry name" value="Vaccinia Virus protein VP39"/>
    <property type="match status" value="1"/>
</dbReference>
<dbReference type="GO" id="GO:0008168">
    <property type="term" value="F:methyltransferase activity"/>
    <property type="evidence" value="ECO:0007669"/>
    <property type="project" value="UniProtKB-KW"/>
</dbReference>
<evidence type="ECO:0000256" key="3">
    <source>
        <dbReference type="ARBA" id="ARBA00022691"/>
    </source>
</evidence>
<dbReference type="Gene3D" id="2.60.40.1180">
    <property type="entry name" value="Golgi alpha-mannosidase II"/>
    <property type="match status" value="1"/>
</dbReference>
<sequence length="286" mass="31680">MFIADGWKDYRVLDTGDGMKLESWAGVTLARPDPQVIWEKQRPELWKKAAASYARSHTGGGHWDFFRELPQRWTVSYGDLSFYVRPTGFKHTGLFPEQSANWDFMAEKIRRAGREGRVLNLFAYTGGATLVCAAAGASVTHVDAAKSMVAWAKENAALSGLSGRPIRYIVDDCMKFVLREQRRGRTYDGILMDPPSYGRGAGGQVWKVEEDLCGLVAEAAKLLSDHPLFFIINSYTTGLSAVVTENLLNACVTSRYGGHVEADNLVLPVEGQALWLPCGTTARWQP</sequence>
<gene>
    <name evidence="5" type="ORF">H8693_06515</name>
</gene>
<accession>A0A926DIW4</accession>
<organism evidence="5 6">
    <name type="scientific">Guopingia tenuis</name>
    <dbReference type="NCBI Taxonomy" id="2763656"/>
    <lineage>
        <taxon>Bacteria</taxon>
        <taxon>Bacillati</taxon>
        <taxon>Bacillota</taxon>
        <taxon>Clostridia</taxon>
        <taxon>Christensenellales</taxon>
        <taxon>Christensenellaceae</taxon>
        <taxon>Guopingia</taxon>
    </lineage>
</organism>
<dbReference type="Proteomes" id="UP000617951">
    <property type="component" value="Unassembled WGS sequence"/>
</dbReference>
<dbReference type="InterPro" id="IPR029063">
    <property type="entry name" value="SAM-dependent_MTases_sf"/>
</dbReference>
<dbReference type="SUPFAM" id="SSF53335">
    <property type="entry name" value="S-adenosyl-L-methionine-dependent methyltransferases"/>
    <property type="match status" value="1"/>
</dbReference>
<evidence type="ECO:0000259" key="4">
    <source>
        <dbReference type="Pfam" id="PF10672"/>
    </source>
</evidence>
<name>A0A926DIW4_9FIRM</name>
<dbReference type="GO" id="GO:0032259">
    <property type="term" value="P:methylation"/>
    <property type="evidence" value="ECO:0007669"/>
    <property type="project" value="UniProtKB-KW"/>
</dbReference>
<evidence type="ECO:0000313" key="6">
    <source>
        <dbReference type="Proteomes" id="UP000617951"/>
    </source>
</evidence>
<feature type="domain" description="S-adenosylmethionine-dependent methyltransferase" evidence="4">
    <location>
        <begin position="73"/>
        <end position="201"/>
    </location>
</feature>
<proteinExistence type="predicted"/>
<reference evidence="5" key="1">
    <citation type="submission" date="2020-08" db="EMBL/GenBank/DDBJ databases">
        <title>Genome public.</title>
        <authorList>
            <person name="Liu C."/>
            <person name="Sun Q."/>
        </authorList>
    </citation>
    <scope>NUCLEOTIDE SEQUENCE</scope>
    <source>
        <strain evidence="5">NSJ-63</strain>
    </source>
</reference>
<dbReference type="PANTHER" id="PTHR43042:SF2">
    <property type="entry name" value="SAM-DEPENDENT METHYLTRANSFERASE"/>
    <property type="match status" value="1"/>
</dbReference>
<keyword evidence="3" id="KW-0949">S-adenosyl-L-methionine</keyword>
<evidence type="ECO:0000256" key="1">
    <source>
        <dbReference type="ARBA" id="ARBA00022603"/>
    </source>
</evidence>
<keyword evidence="2" id="KW-0808">Transferase</keyword>
<dbReference type="CDD" id="cd02440">
    <property type="entry name" value="AdoMet_MTases"/>
    <property type="match status" value="1"/>
</dbReference>
<keyword evidence="1 5" id="KW-0489">Methyltransferase</keyword>
<evidence type="ECO:0000256" key="2">
    <source>
        <dbReference type="ARBA" id="ARBA00022679"/>
    </source>
</evidence>
<comment type="caution">
    <text evidence="5">The sequence shown here is derived from an EMBL/GenBank/DDBJ whole genome shotgun (WGS) entry which is preliminary data.</text>
</comment>
<protein>
    <submittedName>
        <fullName evidence="5">Class I SAM-dependent methyltransferase</fullName>
    </submittedName>
</protein>
<keyword evidence="6" id="KW-1185">Reference proteome</keyword>